<comment type="caution">
    <text evidence="2">The sequence shown here is derived from an EMBL/GenBank/DDBJ whole genome shotgun (WGS) entry which is preliminary data.</text>
</comment>
<dbReference type="EMBL" id="JARQZJ010000052">
    <property type="protein sequence ID" value="KAK9878668.1"/>
    <property type="molecule type" value="Genomic_DNA"/>
</dbReference>
<evidence type="ECO:0000313" key="3">
    <source>
        <dbReference type="Proteomes" id="UP001431783"/>
    </source>
</evidence>
<protein>
    <submittedName>
        <fullName evidence="2">Uncharacterized protein</fullName>
    </submittedName>
</protein>
<keyword evidence="3" id="KW-1185">Reference proteome</keyword>
<proteinExistence type="predicted"/>
<dbReference type="Proteomes" id="UP001431783">
    <property type="component" value="Unassembled WGS sequence"/>
</dbReference>
<sequence>MKMPMSNIYGTSTDVESDDSIPPVDPSGHYVDPWDLENYAYLKEHLDSADLTSGPTSMGDFVEAHSSFDYVPVLTPKEYIDSPSNNRYDTTMTDQGTYACIDELGLYDKTRTHSDFVYDVTPRRNYQYGRHSEIRVPTYNYASSFTYKNERNSRTKKLPPSTSKKYLNHRDRSISFAYGDDYEIDGYRQDIYSRPEEKSIREDIYYPIYDDPRNIKKPNNFGLSNYGHLKIDYSYSWNNLNKYIVG</sequence>
<evidence type="ECO:0000313" key="2">
    <source>
        <dbReference type="EMBL" id="KAK9878668.1"/>
    </source>
</evidence>
<dbReference type="AlphaFoldDB" id="A0AAW1UC10"/>
<name>A0AAW1UC10_9CUCU</name>
<feature type="region of interest" description="Disordered" evidence="1">
    <location>
        <begin position="1"/>
        <end position="28"/>
    </location>
</feature>
<gene>
    <name evidence="2" type="ORF">WA026_023117</name>
</gene>
<organism evidence="2 3">
    <name type="scientific">Henosepilachna vigintioctopunctata</name>
    <dbReference type="NCBI Taxonomy" id="420089"/>
    <lineage>
        <taxon>Eukaryota</taxon>
        <taxon>Metazoa</taxon>
        <taxon>Ecdysozoa</taxon>
        <taxon>Arthropoda</taxon>
        <taxon>Hexapoda</taxon>
        <taxon>Insecta</taxon>
        <taxon>Pterygota</taxon>
        <taxon>Neoptera</taxon>
        <taxon>Endopterygota</taxon>
        <taxon>Coleoptera</taxon>
        <taxon>Polyphaga</taxon>
        <taxon>Cucujiformia</taxon>
        <taxon>Coccinelloidea</taxon>
        <taxon>Coccinellidae</taxon>
        <taxon>Epilachninae</taxon>
        <taxon>Epilachnini</taxon>
        <taxon>Henosepilachna</taxon>
    </lineage>
</organism>
<evidence type="ECO:0000256" key="1">
    <source>
        <dbReference type="SAM" id="MobiDB-lite"/>
    </source>
</evidence>
<accession>A0AAW1UC10</accession>
<reference evidence="2 3" key="1">
    <citation type="submission" date="2023-03" db="EMBL/GenBank/DDBJ databases">
        <title>Genome insight into feeding habits of ladybird beetles.</title>
        <authorList>
            <person name="Li H.-S."/>
            <person name="Huang Y.-H."/>
            <person name="Pang H."/>
        </authorList>
    </citation>
    <scope>NUCLEOTIDE SEQUENCE [LARGE SCALE GENOMIC DNA]</scope>
    <source>
        <strain evidence="2">SYSU_2023b</strain>
        <tissue evidence="2">Whole body</tissue>
    </source>
</reference>